<feature type="compositionally biased region" description="Gly residues" evidence="1">
    <location>
        <begin position="36"/>
        <end position="63"/>
    </location>
</feature>
<name>A0A371XEA3_9HYPH</name>
<reference evidence="3" key="1">
    <citation type="submission" date="2018-08" db="EMBL/GenBank/DDBJ databases">
        <authorList>
            <person name="Im W.T."/>
        </authorList>
    </citation>
    <scope>NUCLEOTIDE SEQUENCE [LARGE SCALE GENOMIC DNA]</scope>
    <source>
        <strain evidence="3">LA-28</strain>
    </source>
</reference>
<organism evidence="2 3">
    <name type="scientific">Mesorhizobium denitrificans</name>
    <dbReference type="NCBI Taxonomy" id="2294114"/>
    <lineage>
        <taxon>Bacteria</taxon>
        <taxon>Pseudomonadati</taxon>
        <taxon>Pseudomonadota</taxon>
        <taxon>Alphaproteobacteria</taxon>
        <taxon>Hyphomicrobiales</taxon>
        <taxon>Phyllobacteriaceae</taxon>
        <taxon>Mesorhizobium</taxon>
    </lineage>
</organism>
<evidence type="ECO:0000256" key="1">
    <source>
        <dbReference type="SAM" id="MobiDB-lite"/>
    </source>
</evidence>
<accession>A0A371XEA3</accession>
<dbReference type="EMBL" id="QURN01000007">
    <property type="protein sequence ID" value="RFC67565.1"/>
    <property type="molecule type" value="Genomic_DNA"/>
</dbReference>
<protein>
    <submittedName>
        <fullName evidence="2">Uncharacterized protein</fullName>
    </submittedName>
</protein>
<keyword evidence="3" id="KW-1185">Reference proteome</keyword>
<sequence>MVRATNGLSRPILYALRMACRSEQPGRSHSGRGRSQRGGGRSQRGGGRFQPGGGGRSQRGGGRSQSCTGV</sequence>
<dbReference type="AlphaFoldDB" id="A0A371XEA3"/>
<dbReference type="Proteomes" id="UP000262379">
    <property type="component" value="Unassembled WGS sequence"/>
</dbReference>
<feature type="region of interest" description="Disordered" evidence="1">
    <location>
        <begin position="19"/>
        <end position="70"/>
    </location>
</feature>
<gene>
    <name evidence="2" type="ORF">DY251_11305</name>
</gene>
<evidence type="ECO:0000313" key="3">
    <source>
        <dbReference type="Proteomes" id="UP000262379"/>
    </source>
</evidence>
<evidence type="ECO:0000313" key="2">
    <source>
        <dbReference type="EMBL" id="RFC67565.1"/>
    </source>
</evidence>
<comment type="caution">
    <text evidence="2">The sequence shown here is derived from an EMBL/GenBank/DDBJ whole genome shotgun (WGS) entry which is preliminary data.</text>
</comment>
<proteinExistence type="predicted"/>